<reference evidence="9 10" key="1">
    <citation type="submission" date="2023-09" db="EMBL/GenBank/DDBJ databases">
        <authorList>
            <person name="Rey-Velasco X."/>
        </authorList>
    </citation>
    <scope>NUCLEOTIDE SEQUENCE [LARGE SCALE GENOMIC DNA]</scope>
    <source>
        <strain evidence="9 10">F394</strain>
    </source>
</reference>
<feature type="domain" description="PPIase FKBP-type" evidence="8">
    <location>
        <begin position="206"/>
        <end position="296"/>
    </location>
</feature>
<dbReference type="PANTHER" id="PTHR43811">
    <property type="entry name" value="FKBP-TYPE PEPTIDYL-PROLYL CIS-TRANS ISOMERASE FKPA"/>
    <property type="match status" value="1"/>
</dbReference>
<dbReference type="Proteomes" id="UP001267426">
    <property type="component" value="Unassembled WGS sequence"/>
</dbReference>
<keyword evidence="7" id="KW-0732">Signal</keyword>
<sequence length="311" mass="32302">MTLRSPLCALALAAALVGCGEGTASSSPAAGTTDLDNLAGADPVAQIAYDAGFQAAGQLRGQDSTLQFSSFEDGFNTGLRNARDPAYAEGVQFGLQVGADTVVNIDPEVFLAGAREAFEGAESRLTPEQLQAAQAAAQDSIQMRQLRSQARSNPQARERLDQLAQNRTQADAFLAQVAERPGIQRLPSGVLYTITDEGEGAKPTVQSVVSVDYTGRLADGTVFDQSPEGQPVQFPVGNVVPGFRDAILDMRPGETRTVYLPPDLAYGQAGAPGPGGQGGIPPNAALEFDITLREVLNAPPQGAGGAVPPLN</sequence>
<feature type="chain" id="PRO_5046353762" description="Peptidyl-prolyl cis-trans isomerase" evidence="7">
    <location>
        <begin position="30"/>
        <end position="311"/>
    </location>
</feature>
<dbReference type="PROSITE" id="PS50059">
    <property type="entry name" value="FKBP_PPIASE"/>
    <property type="match status" value="1"/>
</dbReference>
<comment type="catalytic activity">
    <reaction evidence="1 5 6">
        <text>[protein]-peptidylproline (omega=180) = [protein]-peptidylproline (omega=0)</text>
        <dbReference type="Rhea" id="RHEA:16237"/>
        <dbReference type="Rhea" id="RHEA-COMP:10747"/>
        <dbReference type="Rhea" id="RHEA-COMP:10748"/>
        <dbReference type="ChEBI" id="CHEBI:83833"/>
        <dbReference type="ChEBI" id="CHEBI:83834"/>
        <dbReference type="EC" id="5.2.1.8"/>
    </reaction>
</comment>
<evidence type="ECO:0000256" key="7">
    <source>
        <dbReference type="SAM" id="SignalP"/>
    </source>
</evidence>
<dbReference type="InterPro" id="IPR046357">
    <property type="entry name" value="PPIase_dom_sf"/>
</dbReference>
<keyword evidence="10" id="KW-1185">Reference proteome</keyword>
<dbReference type="PANTHER" id="PTHR43811:SF23">
    <property type="entry name" value="FKBP-TYPE 22 KDA PEPTIDYL-PROLYL CIS-TRANS ISOMERASE"/>
    <property type="match status" value="1"/>
</dbReference>
<comment type="caution">
    <text evidence="9">The sequence shown here is derived from an EMBL/GenBank/DDBJ whole genome shotgun (WGS) entry which is preliminary data.</text>
</comment>
<evidence type="ECO:0000313" key="9">
    <source>
        <dbReference type="EMBL" id="MDT0632563.1"/>
    </source>
</evidence>
<dbReference type="RefSeq" id="WP_311664565.1">
    <property type="nucleotide sequence ID" value="NZ_JAVRHT010000031.1"/>
</dbReference>
<keyword evidence="4 5" id="KW-0413">Isomerase</keyword>
<dbReference type="EC" id="5.2.1.8" evidence="6"/>
<gene>
    <name evidence="9" type="ORF">RM540_12455</name>
</gene>
<comment type="similarity">
    <text evidence="2 6">Belongs to the FKBP-type PPIase family.</text>
</comment>
<dbReference type="Pfam" id="PF01346">
    <property type="entry name" value="FKBP_N"/>
    <property type="match status" value="1"/>
</dbReference>
<evidence type="ECO:0000313" key="10">
    <source>
        <dbReference type="Proteomes" id="UP001267426"/>
    </source>
</evidence>
<evidence type="ECO:0000256" key="4">
    <source>
        <dbReference type="ARBA" id="ARBA00023235"/>
    </source>
</evidence>
<dbReference type="InterPro" id="IPR000774">
    <property type="entry name" value="PPIase_FKBP_N"/>
</dbReference>
<dbReference type="InterPro" id="IPR001179">
    <property type="entry name" value="PPIase_FKBP_dom"/>
</dbReference>
<dbReference type="SUPFAM" id="SSF54534">
    <property type="entry name" value="FKBP-like"/>
    <property type="match status" value="1"/>
</dbReference>
<evidence type="ECO:0000256" key="2">
    <source>
        <dbReference type="ARBA" id="ARBA00006577"/>
    </source>
</evidence>
<evidence type="ECO:0000256" key="3">
    <source>
        <dbReference type="ARBA" id="ARBA00023110"/>
    </source>
</evidence>
<evidence type="ECO:0000256" key="5">
    <source>
        <dbReference type="PROSITE-ProRule" id="PRU00277"/>
    </source>
</evidence>
<evidence type="ECO:0000256" key="6">
    <source>
        <dbReference type="RuleBase" id="RU003915"/>
    </source>
</evidence>
<accession>A0ABU3BTE1</accession>
<dbReference type="Gene3D" id="1.10.287.460">
    <property type="entry name" value="Peptidyl-prolyl cis-trans isomerase, FKBP-type, N-terminal domain"/>
    <property type="match status" value="1"/>
</dbReference>
<protein>
    <recommendedName>
        <fullName evidence="6">Peptidyl-prolyl cis-trans isomerase</fullName>
        <ecNumber evidence="6">5.2.1.8</ecNumber>
    </recommendedName>
</protein>
<feature type="signal peptide" evidence="7">
    <location>
        <begin position="1"/>
        <end position="29"/>
    </location>
</feature>
<keyword evidence="3 5" id="KW-0697">Rotamase</keyword>
<proteinExistence type="inferred from homology"/>
<organism evidence="9 10">
    <name type="scientific">Rubrivirga litoralis</name>
    <dbReference type="NCBI Taxonomy" id="3075598"/>
    <lineage>
        <taxon>Bacteria</taxon>
        <taxon>Pseudomonadati</taxon>
        <taxon>Rhodothermota</taxon>
        <taxon>Rhodothermia</taxon>
        <taxon>Rhodothermales</taxon>
        <taxon>Rubricoccaceae</taxon>
        <taxon>Rubrivirga</taxon>
    </lineage>
</organism>
<name>A0ABU3BTE1_9BACT</name>
<dbReference type="GO" id="GO:0003755">
    <property type="term" value="F:peptidyl-prolyl cis-trans isomerase activity"/>
    <property type="evidence" value="ECO:0007669"/>
    <property type="project" value="UniProtKB-EC"/>
</dbReference>
<dbReference type="PROSITE" id="PS51257">
    <property type="entry name" value="PROKAR_LIPOPROTEIN"/>
    <property type="match status" value="1"/>
</dbReference>
<evidence type="ECO:0000259" key="8">
    <source>
        <dbReference type="PROSITE" id="PS50059"/>
    </source>
</evidence>
<dbReference type="InterPro" id="IPR036944">
    <property type="entry name" value="PPIase_FKBP_N_sf"/>
</dbReference>
<dbReference type="Gene3D" id="3.10.50.40">
    <property type="match status" value="1"/>
</dbReference>
<evidence type="ECO:0000256" key="1">
    <source>
        <dbReference type="ARBA" id="ARBA00000971"/>
    </source>
</evidence>
<dbReference type="EMBL" id="JAVRHT010000031">
    <property type="protein sequence ID" value="MDT0632563.1"/>
    <property type="molecule type" value="Genomic_DNA"/>
</dbReference>
<dbReference type="Pfam" id="PF00254">
    <property type="entry name" value="FKBP_C"/>
    <property type="match status" value="1"/>
</dbReference>